<dbReference type="InterPro" id="IPR016897">
    <property type="entry name" value="SKP1"/>
</dbReference>
<dbReference type="Pfam" id="PF01466">
    <property type="entry name" value="Skp1"/>
    <property type="match status" value="1"/>
</dbReference>
<dbReference type="FunFam" id="3.30.710.10:FF:000026">
    <property type="entry name" value="E3 ubiquitin ligase complex SCF subunit"/>
    <property type="match status" value="1"/>
</dbReference>
<sequence>LLGVPYLFFSDLTMSSSKKILAGASSSKMNLAGTSAAGGSSSEIVEAVASLTMSSGNKIVLTSSDGESFEIDEAVARQFQIVAHMIEDDCAGKAIPIENITGEILALVIEYGKMHVGEAGKTEEDEDEEAKKKLDEWDAEFVEKLDLQTIFKIILAANYLNFEGLLGFASQTVADYIKDKSPEEVREIFNIENDFTPEEEEEIRRENAWTFN</sequence>
<keyword evidence="7" id="KW-1185">Reference proteome</keyword>
<evidence type="ECO:0000313" key="7">
    <source>
        <dbReference type="Proteomes" id="UP000029121"/>
    </source>
</evidence>
<dbReference type="SMART" id="SM00512">
    <property type="entry name" value="Skp1"/>
    <property type="match status" value="1"/>
</dbReference>
<feature type="domain" description="SKP1 component POZ" evidence="5">
    <location>
        <begin position="57"/>
        <end position="116"/>
    </location>
</feature>
<dbReference type="KEGG" id="crb:17898542"/>
<dbReference type="Gene3D" id="3.30.710.10">
    <property type="entry name" value="Potassium Channel Kv1.1, Chain A"/>
    <property type="match status" value="1"/>
</dbReference>
<evidence type="ECO:0000256" key="2">
    <source>
        <dbReference type="ARBA" id="ARBA00009993"/>
    </source>
</evidence>
<reference evidence="7" key="1">
    <citation type="journal article" date="2013" name="Nat. Genet.">
        <title>The Capsella rubella genome and the genomic consequences of rapid mating system evolution.</title>
        <authorList>
            <person name="Slotte T."/>
            <person name="Hazzouri K.M."/>
            <person name="Agren J.A."/>
            <person name="Koenig D."/>
            <person name="Maumus F."/>
            <person name="Guo Y.L."/>
            <person name="Steige K."/>
            <person name="Platts A.E."/>
            <person name="Escobar J.S."/>
            <person name="Newman L.K."/>
            <person name="Wang W."/>
            <person name="Mandakova T."/>
            <person name="Vello E."/>
            <person name="Smith L.M."/>
            <person name="Henz S.R."/>
            <person name="Steffen J."/>
            <person name="Takuno S."/>
            <person name="Brandvain Y."/>
            <person name="Coop G."/>
            <person name="Andolfatto P."/>
            <person name="Hu T.T."/>
            <person name="Blanchette M."/>
            <person name="Clark R.M."/>
            <person name="Quesneville H."/>
            <person name="Nordborg M."/>
            <person name="Gaut B.S."/>
            <person name="Lysak M.A."/>
            <person name="Jenkins J."/>
            <person name="Grimwood J."/>
            <person name="Chapman J."/>
            <person name="Prochnik S."/>
            <person name="Shu S."/>
            <person name="Rokhsar D."/>
            <person name="Schmutz J."/>
            <person name="Weigel D."/>
            <person name="Wright S.I."/>
        </authorList>
    </citation>
    <scope>NUCLEOTIDE SEQUENCE [LARGE SCALE GENOMIC DNA]</scope>
    <source>
        <strain evidence="7">cv. Monte Gargano</strain>
    </source>
</reference>
<dbReference type="STRING" id="81985.R0IJ83"/>
<dbReference type="GO" id="GO:0016567">
    <property type="term" value="P:protein ubiquitination"/>
    <property type="evidence" value="ECO:0007669"/>
    <property type="project" value="UniProtKB-UniPathway"/>
</dbReference>
<gene>
    <name evidence="6" type="ORF">CARUB_v10010290mg</name>
</gene>
<dbReference type="SUPFAM" id="SSF81382">
    <property type="entry name" value="Skp1 dimerisation domain-like"/>
    <property type="match status" value="1"/>
</dbReference>
<dbReference type="CDD" id="cd18322">
    <property type="entry name" value="BTB_POZ_SKP1"/>
    <property type="match status" value="1"/>
</dbReference>
<feature type="non-terminal residue" evidence="6">
    <location>
        <position position="1"/>
    </location>
</feature>
<evidence type="ECO:0000259" key="4">
    <source>
        <dbReference type="Pfam" id="PF01466"/>
    </source>
</evidence>
<dbReference type="PANTHER" id="PTHR11165">
    <property type="entry name" value="SKP1"/>
    <property type="match status" value="1"/>
</dbReference>
<accession>R0IJ83</accession>
<proteinExistence type="inferred from homology"/>
<dbReference type="SUPFAM" id="SSF54695">
    <property type="entry name" value="POZ domain"/>
    <property type="match status" value="1"/>
</dbReference>
<dbReference type="Proteomes" id="UP000029121">
    <property type="component" value="Unassembled WGS sequence"/>
</dbReference>
<evidence type="ECO:0000259" key="5">
    <source>
        <dbReference type="Pfam" id="PF03931"/>
    </source>
</evidence>
<dbReference type="Pfam" id="PF03931">
    <property type="entry name" value="Skp1_POZ"/>
    <property type="match status" value="1"/>
</dbReference>
<dbReference type="GO" id="GO:0006511">
    <property type="term" value="P:ubiquitin-dependent protein catabolic process"/>
    <property type="evidence" value="ECO:0007669"/>
    <property type="project" value="InterPro"/>
</dbReference>
<dbReference type="InterPro" id="IPR001232">
    <property type="entry name" value="SKP1-like"/>
</dbReference>
<dbReference type="GO" id="GO:0009867">
    <property type="term" value="P:jasmonic acid mediated signaling pathway"/>
    <property type="evidence" value="ECO:0007669"/>
    <property type="project" value="UniProtKB-ARBA"/>
</dbReference>
<dbReference type="InterPro" id="IPR011333">
    <property type="entry name" value="SKP1/BTB/POZ_sf"/>
</dbReference>
<comment type="similarity">
    <text evidence="2">Belongs to the SKP1 family.</text>
</comment>
<feature type="domain" description="SKP1 component dimerisation" evidence="4">
    <location>
        <begin position="164"/>
        <end position="209"/>
    </location>
</feature>
<name>R0IJ83_9BRAS</name>
<comment type="pathway">
    <text evidence="1">Protein modification; protein ubiquitination.</text>
</comment>
<keyword evidence="3" id="KW-0833">Ubl conjugation pathway</keyword>
<dbReference type="OrthoDB" id="1096068at2759"/>
<evidence type="ECO:0000313" key="6">
    <source>
        <dbReference type="EMBL" id="EOA38510.1"/>
    </source>
</evidence>
<dbReference type="EMBL" id="KB870805">
    <property type="protein sequence ID" value="EOA38510.1"/>
    <property type="molecule type" value="Genomic_DNA"/>
</dbReference>
<evidence type="ECO:0000256" key="1">
    <source>
        <dbReference type="ARBA" id="ARBA00004906"/>
    </source>
</evidence>
<evidence type="ECO:0000256" key="3">
    <source>
        <dbReference type="ARBA" id="ARBA00022786"/>
    </source>
</evidence>
<protein>
    <recommendedName>
        <fullName evidence="8">SKP1-like protein</fullName>
    </recommendedName>
</protein>
<dbReference type="InterPro" id="IPR016073">
    <property type="entry name" value="Skp1_comp_POZ"/>
</dbReference>
<dbReference type="UniPathway" id="UPA00143"/>
<dbReference type="InterPro" id="IPR036296">
    <property type="entry name" value="SKP1-like_dim_sf"/>
</dbReference>
<evidence type="ECO:0008006" key="8">
    <source>
        <dbReference type="Google" id="ProtNLM"/>
    </source>
</evidence>
<dbReference type="eggNOG" id="KOG1724">
    <property type="taxonomic scope" value="Eukaryota"/>
</dbReference>
<dbReference type="InterPro" id="IPR016072">
    <property type="entry name" value="Skp1_comp_dimer"/>
</dbReference>
<dbReference type="AlphaFoldDB" id="R0IJ83"/>
<organism evidence="6 7">
    <name type="scientific">Capsella rubella</name>
    <dbReference type="NCBI Taxonomy" id="81985"/>
    <lineage>
        <taxon>Eukaryota</taxon>
        <taxon>Viridiplantae</taxon>
        <taxon>Streptophyta</taxon>
        <taxon>Embryophyta</taxon>
        <taxon>Tracheophyta</taxon>
        <taxon>Spermatophyta</taxon>
        <taxon>Magnoliopsida</taxon>
        <taxon>eudicotyledons</taxon>
        <taxon>Gunneridae</taxon>
        <taxon>Pentapetalae</taxon>
        <taxon>rosids</taxon>
        <taxon>malvids</taxon>
        <taxon>Brassicales</taxon>
        <taxon>Brassicaceae</taxon>
        <taxon>Camelineae</taxon>
        <taxon>Capsella</taxon>
    </lineage>
</organism>